<reference evidence="7 8" key="1">
    <citation type="journal article" date="2018" name="Sci. Data">
        <title>The draft genome sequence of cork oak.</title>
        <authorList>
            <person name="Ramos A.M."/>
            <person name="Usie A."/>
            <person name="Barbosa P."/>
            <person name="Barros P.M."/>
            <person name="Capote T."/>
            <person name="Chaves I."/>
            <person name="Simoes F."/>
            <person name="Abreu I."/>
            <person name="Carrasquinho I."/>
            <person name="Faro C."/>
            <person name="Guimaraes J.B."/>
            <person name="Mendonca D."/>
            <person name="Nobrega F."/>
            <person name="Rodrigues L."/>
            <person name="Saibo N.J.M."/>
            <person name="Varela M.C."/>
            <person name="Egas C."/>
            <person name="Matos J."/>
            <person name="Miguel C.M."/>
            <person name="Oliveira M.M."/>
            <person name="Ricardo C.P."/>
            <person name="Goncalves S."/>
        </authorList>
    </citation>
    <scope>NUCLEOTIDE SEQUENCE [LARGE SCALE GENOMIC DNA]</scope>
    <source>
        <strain evidence="8">cv. HL8</strain>
    </source>
</reference>
<accession>A0AAW0K5Y5</accession>
<dbReference type="InterPro" id="IPR013210">
    <property type="entry name" value="LRR_N_plant-typ"/>
</dbReference>
<evidence type="ECO:0000256" key="4">
    <source>
        <dbReference type="SAM" id="MobiDB-lite"/>
    </source>
</evidence>
<dbReference type="SUPFAM" id="SSF52058">
    <property type="entry name" value="L domain-like"/>
    <property type="match status" value="1"/>
</dbReference>
<dbReference type="AlphaFoldDB" id="A0AAW0K5Y5"/>
<keyword evidence="3" id="KW-0677">Repeat</keyword>
<comment type="caution">
    <text evidence="7">The sequence shown here is derived from an EMBL/GenBank/DDBJ whole genome shotgun (WGS) entry which is preliminary data.</text>
</comment>
<sequence>MAKHREDLEVSYENARKQPPKENAGDGEGEWGLRGVHREKVGMSGDPLIIFCTNETARLSYSKEPSLSLSCTHIMLMESSYIFLLLAFLLMQPCILQFSQSSNNFTDQSALIAFKSQITFSPNDSVFAGGNWSTTTNFCEWVGVSCSRRRQRVTALNLSYVGLHGTISPHIANLSFLVSLDLKNNSFSGFLPHEISHLHRLRKLLIARSLNIYIFIATILVVTFHKIWAC</sequence>
<dbReference type="Gene3D" id="3.80.10.10">
    <property type="entry name" value="Ribonuclease Inhibitor"/>
    <property type="match status" value="1"/>
</dbReference>
<evidence type="ECO:0000313" key="7">
    <source>
        <dbReference type="EMBL" id="KAK7834120.1"/>
    </source>
</evidence>
<evidence type="ECO:0000256" key="2">
    <source>
        <dbReference type="ARBA" id="ARBA00022729"/>
    </source>
</evidence>
<keyword evidence="5" id="KW-0472">Membrane</keyword>
<dbReference type="Pfam" id="PF08263">
    <property type="entry name" value="LRRNT_2"/>
    <property type="match status" value="1"/>
</dbReference>
<dbReference type="PANTHER" id="PTHR48060">
    <property type="entry name" value="DNA DAMAGE-REPAIR/TOLERATION PROTEIN DRT100"/>
    <property type="match status" value="1"/>
</dbReference>
<evidence type="ECO:0000256" key="3">
    <source>
        <dbReference type="ARBA" id="ARBA00022737"/>
    </source>
</evidence>
<feature type="transmembrane region" description="Helical" evidence="5">
    <location>
        <begin position="210"/>
        <end position="228"/>
    </location>
</feature>
<feature type="domain" description="Leucine-rich repeat-containing N-terminal plant-type" evidence="6">
    <location>
        <begin position="107"/>
        <end position="147"/>
    </location>
</feature>
<dbReference type="Proteomes" id="UP000237347">
    <property type="component" value="Unassembled WGS sequence"/>
</dbReference>
<evidence type="ECO:0000256" key="1">
    <source>
        <dbReference type="ARBA" id="ARBA00022614"/>
    </source>
</evidence>
<dbReference type="EMBL" id="PKMF04000393">
    <property type="protein sequence ID" value="KAK7834120.1"/>
    <property type="molecule type" value="Genomic_DNA"/>
</dbReference>
<keyword evidence="8" id="KW-1185">Reference proteome</keyword>
<evidence type="ECO:0000259" key="6">
    <source>
        <dbReference type="Pfam" id="PF08263"/>
    </source>
</evidence>
<dbReference type="PANTHER" id="PTHR48060:SF21">
    <property type="entry name" value="L DOMAIN-LIKE PROTEIN"/>
    <property type="match status" value="1"/>
</dbReference>
<evidence type="ECO:0000313" key="8">
    <source>
        <dbReference type="Proteomes" id="UP000237347"/>
    </source>
</evidence>
<dbReference type="GO" id="GO:0016301">
    <property type="term" value="F:kinase activity"/>
    <property type="evidence" value="ECO:0007669"/>
    <property type="project" value="UniProtKB-KW"/>
</dbReference>
<keyword evidence="5" id="KW-1133">Transmembrane helix</keyword>
<feature type="region of interest" description="Disordered" evidence="4">
    <location>
        <begin position="1"/>
        <end position="31"/>
    </location>
</feature>
<dbReference type="InterPro" id="IPR032675">
    <property type="entry name" value="LRR_dom_sf"/>
</dbReference>
<proteinExistence type="predicted"/>
<name>A0AAW0K5Y5_QUESU</name>
<dbReference type="InterPro" id="IPR053211">
    <property type="entry name" value="DNA_repair-toleration"/>
</dbReference>
<evidence type="ECO:0000256" key="5">
    <source>
        <dbReference type="SAM" id="Phobius"/>
    </source>
</evidence>
<protein>
    <submittedName>
        <fullName evidence="7">Lrr receptor-like serine/threonine-protein kinase efr</fullName>
    </submittedName>
</protein>
<feature type="compositionally biased region" description="Basic and acidic residues" evidence="4">
    <location>
        <begin position="1"/>
        <end position="24"/>
    </location>
</feature>
<keyword evidence="2" id="KW-0732">Signal</keyword>
<keyword evidence="5" id="KW-0812">Transmembrane</keyword>
<gene>
    <name evidence="7" type="primary">EFR_11</name>
    <name evidence="7" type="ORF">CFP56_024915</name>
</gene>
<organism evidence="7 8">
    <name type="scientific">Quercus suber</name>
    <name type="common">Cork oak</name>
    <dbReference type="NCBI Taxonomy" id="58331"/>
    <lineage>
        <taxon>Eukaryota</taxon>
        <taxon>Viridiplantae</taxon>
        <taxon>Streptophyta</taxon>
        <taxon>Embryophyta</taxon>
        <taxon>Tracheophyta</taxon>
        <taxon>Spermatophyta</taxon>
        <taxon>Magnoliopsida</taxon>
        <taxon>eudicotyledons</taxon>
        <taxon>Gunneridae</taxon>
        <taxon>Pentapetalae</taxon>
        <taxon>rosids</taxon>
        <taxon>fabids</taxon>
        <taxon>Fagales</taxon>
        <taxon>Fagaceae</taxon>
        <taxon>Quercus</taxon>
    </lineage>
</organism>
<keyword evidence="1" id="KW-0433">Leucine-rich repeat</keyword>